<dbReference type="Proteomes" id="UP000190774">
    <property type="component" value="Unassembled WGS sequence"/>
</dbReference>
<name>A0A1T4Z281_9BACT</name>
<accession>A0A1T4Z281</accession>
<proteinExistence type="predicted"/>
<keyword evidence="2" id="KW-1185">Reference proteome</keyword>
<dbReference type="EMBL" id="FUYE01000025">
    <property type="protein sequence ID" value="SKB07928.1"/>
    <property type="molecule type" value="Genomic_DNA"/>
</dbReference>
<gene>
    <name evidence="1" type="ORF">SAMN02745166_04817</name>
</gene>
<protein>
    <submittedName>
        <fullName evidence="1">Uncharacterized protein</fullName>
    </submittedName>
</protein>
<dbReference type="AlphaFoldDB" id="A0A1T4Z281"/>
<evidence type="ECO:0000313" key="2">
    <source>
        <dbReference type="Proteomes" id="UP000190774"/>
    </source>
</evidence>
<organism evidence="1 2">
    <name type="scientific">Prosthecobacter debontii</name>
    <dbReference type="NCBI Taxonomy" id="48467"/>
    <lineage>
        <taxon>Bacteria</taxon>
        <taxon>Pseudomonadati</taxon>
        <taxon>Verrucomicrobiota</taxon>
        <taxon>Verrucomicrobiia</taxon>
        <taxon>Verrucomicrobiales</taxon>
        <taxon>Verrucomicrobiaceae</taxon>
        <taxon>Prosthecobacter</taxon>
    </lineage>
</organism>
<evidence type="ECO:0000313" key="1">
    <source>
        <dbReference type="EMBL" id="SKB07928.1"/>
    </source>
</evidence>
<reference evidence="2" key="1">
    <citation type="submission" date="2017-02" db="EMBL/GenBank/DDBJ databases">
        <authorList>
            <person name="Varghese N."/>
            <person name="Submissions S."/>
        </authorList>
    </citation>
    <scope>NUCLEOTIDE SEQUENCE [LARGE SCALE GENOMIC DNA]</scope>
    <source>
        <strain evidence="2">ATCC 700200</strain>
    </source>
</reference>
<sequence>MAQMFCSHFTPLADNGFSLSCLMTALDISPAQITEILALTERLTA</sequence>